<dbReference type="eggNOG" id="COG3030">
    <property type="taxonomic scope" value="Bacteria"/>
</dbReference>
<dbReference type="NCBIfam" id="NF008528">
    <property type="entry name" value="PRK11463.1-2"/>
    <property type="match status" value="1"/>
</dbReference>
<keyword evidence="1" id="KW-0472">Membrane</keyword>
<proteinExistence type="predicted"/>
<evidence type="ECO:0000313" key="3">
    <source>
        <dbReference type="Proteomes" id="UP000009145"/>
    </source>
</evidence>
<dbReference type="STRING" id="754477.Q7C_1744"/>
<keyword evidence="3" id="KW-1185">Reference proteome</keyword>
<dbReference type="OrthoDB" id="9792788at2"/>
<protein>
    <submittedName>
        <fullName evidence="2">FxsA protein</fullName>
    </submittedName>
</protein>
<dbReference type="Pfam" id="PF04186">
    <property type="entry name" value="FxsA"/>
    <property type="match status" value="1"/>
</dbReference>
<evidence type="ECO:0000256" key="1">
    <source>
        <dbReference type="SAM" id="Phobius"/>
    </source>
</evidence>
<gene>
    <name evidence="2" type="ordered locus">Q7C_1744</name>
</gene>
<dbReference type="KEGG" id="mec:Q7C_1744"/>
<name>I1YIZ2_METFJ</name>
<keyword evidence="1" id="KW-0812">Transmembrane</keyword>
<evidence type="ECO:0000313" key="2">
    <source>
        <dbReference type="EMBL" id="AFJ02885.1"/>
    </source>
</evidence>
<dbReference type="PANTHER" id="PTHR35335">
    <property type="entry name" value="UPF0716 PROTEIN FXSA"/>
    <property type="match status" value="1"/>
</dbReference>
<dbReference type="PANTHER" id="PTHR35335:SF1">
    <property type="entry name" value="UPF0716 PROTEIN FXSA"/>
    <property type="match status" value="1"/>
</dbReference>
<dbReference type="EMBL" id="CP003380">
    <property type="protein sequence ID" value="AFJ02885.1"/>
    <property type="molecule type" value="Genomic_DNA"/>
</dbReference>
<dbReference type="RefSeq" id="WP_014704305.1">
    <property type="nucleotide sequence ID" value="NC_017856.1"/>
</dbReference>
<dbReference type="PATRIC" id="fig|754477.3.peg.1714"/>
<accession>I1YIZ2</accession>
<organism evidence="2 3">
    <name type="scientific">Methylophaga frappieri (strain ATCC BAA-2434 / DSM 25690 / JAM7)</name>
    <dbReference type="NCBI Taxonomy" id="754477"/>
    <lineage>
        <taxon>Bacteria</taxon>
        <taxon>Pseudomonadati</taxon>
        <taxon>Pseudomonadota</taxon>
        <taxon>Gammaproteobacteria</taxon>
        <taxon>Thiotrichales</taxon>
        <taxon>Piscirickettsiaceae</taxon>
        <taxon>Methylophaga</taxon>
    </lineage>
</organism>
<keyword evidence="1" id="KW-1133">Transmembrane helix</keyword>
<dbReference type="HOGENOM" id="CLU_085083_0_2_6"/>
<dbReference type="AlphaFoldDB" id="I1YIZ2"/>
<dbReference type="Proteomes" id="UP000009145">
    <property type="component" value="Chromosome"/>
</dbReference>
<feature type="transmembrane region" description="Helical" evidence="1">
    <location>
        <begin position="78"/>
        <end position="101"/>
    </location>
</feature>
<dbReference type="InterPro" id="IPR007313">
    <property type="entry name" value="FxsA"/>
</dbReference>
<sequence>MFRGLILLFLLVPLIELFVLIEVGEMIGAAWTIMLVLGTAIFGAYLVKLQGIQTWYRAQNALQQGQPPALEMLEGATLLVSGFLLLIPGFVTDALGFLLLVPALRQKLLLPLVDRSTMVFRQHTTRRPTSQDNIIEGEVIDDDESHFRR</sequence>
<feature type="transmembrane region" description="Helical" evidence="1">
    <location>
        <begin position="27"/>
        <end position="47"/>
    </location>
</feature>
<dbReference type="GO" id="GO:0016020">
    <property type="term" value="C:membrane"/>
    <property type="evidence" value="ECO:0007669"/>
    <property type="project" value="InterPro"/>
</dbReference>
<reference evidence="2 3" key="1">
    <citation type="journal article" date="2012" name="J. Bacteriol.">
        <title>Complete genome sequences of Methylophaga sp. strain JAM1 and Methylophaga sp. strain JAM7.</title>
        <authorList>
            <person name="Villeneuve C."/>
            <person name="Martineau C."/>
            <person name="Mauffrey F."/>
            <person name="Villemur R."/>
        </authorList>
    </citation>
    <scope>NUCLEOTIDE SEQUENCE [LARGE SCALE GENOMIC DNA]</scope>
    <source>
        <strain evidence="2 3">JAM7</strain>
    </source>
</reference>